<dbReference type="InterPro" id="IPR046342">
    <property type="entry name" value="CBS_dom_sf"/>
</dbReference>
<evidence type="ECO:0000313" key="16">
    <source>
        <dbReference type="Proteomes" id="UP000196365"/>
    </source>
</evidence>
<dbReference type="GO" id="GO:0046872">
    <property type="term" value="F:metal ion binding"/>
    <property type="evidence" value="ECO:0007669"/>
    <property type="project" value="UniProtKB-KW"/>
</dbReference>
<keyword evidence="5 13" id="KW-0812">Transmembrane</keyword>
<feature type="transmembrane region" description="Helical" evidence="13">
    <location>
        <begin position="117"/>
        <end position="137"/>
    </location>
</feature>
<dbReference type="Pfam" id="PF02163">
    <property type="entry name" value="Peptidase_M50"/>
    <property type="match status" value="2"/>
</dbReference>
<dbReference type="InterPro" id="IPR008915">
    <property type="entry name" value="Peptidase_M50"/>
</dbReference>
<comment type="similarity">
    <text evidence="3">Belongs to the peptidase M50B family.</text>
</comment>
<dbReference type="PANTHER" id="PTHR39188:SF3">
    <property type="entry name" value="STAGE IV SPORULATION PROTEIN FB"/>
    <property type="match status" value="1"/>
</dbReference>
<comment type="subcellular location">
    <subcellularLocation>
        <location evidence="2">Membrane</location>
        <topology evidence="2">Multi-pass membrane protein</topology>
    </subcellularLocation>
</comment>
<keyword evidence="6" id="KW-0479">Metal-binding</keyword>
<evidence type="ECO:0000256" key="5">
    <source>
        <dbReference type="ARBA" id="ARBA00022692"/>
    </source>
</evidence>
<keyword evidence="11 13" id="KW-0472">Membrane</keyword>
<dbReference type="PROSITE" id="PS51371">
    <property type="entry name" value="CBS"/>
    <property type="match status" value="1"/>
</dbReference>
<evidence type="ECO:0000256" key="2">
    <source>
        <dbReference type="ARBA" id="ARBA00004141"/>
    </source>
</evidence>
<keyword evidence="16" id="KW-1185">Reference proteome</keyword>
<evidence type="ECO:0000259" key="14">
    <source>
        <dbReference type="PROSITE" id="PS51371"/>
    </source>
</evidence>
<dbReference type="GO" id="GO:0006508">
    <property type="term" value="P:proteolysis"/>
    <property type="evidence" value="ECO:0007669"/>
    <property type="project" value="UniProtKB-KW"/>
</dbReference>
<keyword evidence="7" id="KW-0378">Hydrolase</keyword>
<dbReference type="InterPro" id="IPR000644">
    <property type="entry name" value="CBS_dom"/>
</dbReference>
<evidence type="ECO:0000256" key="13">
    <source>
        <dbReference type="SAM" id="Phobius"/>
    </source>
</evidence>
<dbReference type="GO" id="GO:0008237">
    <property type="term" value="F:metallopeptidase activity"/>
    <property type="evidence" value="ECO:0007669"/>
    <property type="project" value="UniProtKB-KW"/>
</dbReference>
<keyword evidence="10" id="KW-0482">Metalloprotease</keyword>
<evidence type="ECO:0000256" key="7">
    <source>
        <dbReference type="ARBA" id="ARBA00022801"/>
    </source>
</evidence>
<sequence length="295" mass="33903">MKIVKVHGIIFSIHILFIPIMFLLYFLGYGKIMIILLIIIILHELSHGLIAMFFGIKIKELEILPFGGVVKLDKSLNFTNREEIFISAAGPIFNLVISATVFFFQKYFGLKNSNVDFIIFSNLIIGIFNLIPVLPLDGGRIVRSLLSYLFGYKNATRIIVIFSKLFAFFLIGINIFIFSLESYNITFILLGIFIYIKSNKEQKMTAYITMRDFASKKESLNKQGSMESQHMTVLPETTLGEISRQFTPKKFYIIYVLNEHYALKGILTEDEILSAILEYGMHGKVKNILEKRNNY</sequence>
<keyword evidence="8" id="KW-0862">Zinc</keyword>
<dbReference type="AlphaFoldDB" id="A0A1T4K992"/>
<evidence type="ECO:0000256" key="6">
    <source>
        <dbReference type="ARBA" id="ARBA00022723"/>
    </source>
</evidence>
<feature type="transmembrane region" description="Helical" evidence="13">
    <location>
        <begin position="84"/>
        <end position="105"/>
    </location>
</feature>
<feature type="transmembrane region" description="Helical" evidence="13">
    <location>
        <begin position="7"/>
        <end position="26"/>
    </location>
</feature>
<feature type="transmembrane region" description="Helical" evidence="13">
    <location>
        <begin position="32"/>
        <end position="56"/>
    </location>
</feature>
<keyword evidence="9 13" id="KW-1133">Transmembrane helix</keyword>
<evidence type="ECO:0000256" key="10">
    <source>
        <dbReference type="ARBA" id="ARBA00023049"/>
    </source>
</evidence>
<evidence type="ECO:0000256" key="9">
    <source>
        <dbReference type="ARBA" id="ARBA00022989"/>
    </source>
</evidence>
<comment type="cofactor">
    <cofactor evidence="1">
        <name>Zn(2+)</name>
        <dbReference type="ChEBI" id="CHEBI:29105"/>
    </cofactor>
</comment>
<keyword evidence="12" id="KW-0129">CBS domain</keyword>
<protein>
    <submittedName>
        <fullName evidence="15">Stage IV sporulation protein FB</fullName>
    </submittedName>
</protein>
<evidence type="ECO:0000313" key="15">
    <source>
        <dbReference type="EMBL" id="SJZ38875.1"/>
    </source>
</evidence>
<proteinExistence type="inferred from homology"/>
<feature type="domain" description="CBS" evidence="14">
    <location>
        <begin position="226"/>
        <end position="285"/>
    </location>
</feature>
<accession>A0A1T4K992</accession>
<keyword evidence="4" id="KW-0645">Protease</keyword>
<evidence type="ECO:0000256" key="4">
    <source>
        <dbReference type="ARBA" id="ARBA00022670"/>
    </source>
</evidence>
<dbReference type="CDD" id="cd06161">
    <property type="entry name" value="S2P-M50_SpoIVFB"/>
    <property type="match status" value="1"/>
</dbReference>
<gene>
    <name evidence="15" type="ORF">SAMN02745973_00427</name>
</gene>
<dbReference type="OrthoDB" id="166377at2"/>
<dbReference type="Gene3D" id="3.10.580.10">
    <property type="entry name" value="CBS-domain"/>
    <property type="match status" value="1"/>
</dbReference>
<reference evidence="15 16" key="1">
    <citation type="submission" date="2017-02" db="EMBL/GenBank/DDBJ databases">
        <authorList>
            <person name="Peterson S.W."/>
        </authorList>
    </citation>
    <scope>NUCLEOTIDE SEQUENCE [LARGE SCALE GENOMIC DNA]</scope>
    <source>
        <strain evidence="15 16">DSM 15102</strain>
    </source>
</reference>
<organism evidence="15 16">
    <name type="scientific">Garciella nitratireducens DSM 15102</name>
    <dbReference type="NCBI Taxonomy" id="1121911"/>
    <lineage>
        <taxon>Bacteria</taxon>
        <taxon>Bacillati</taxon>
        <taxon>Bacillota</taxon>
        <taxon>Clostridia</taxon>
        <taxon>Eubacteriales</taxon>
        <taxon>Eubacteriaceae</taxon>
        <taxon>Garciella</taxon>
    </lineage>
</organism>
<dbReference type="EMBL" id="FUWV01000001">
    <property type="protein sequence ID" value="SJZ38875.1"/>
    <property type="molecule type" value="Genomic_DNA"/>
</dbReference>
<dbReference type="Proteomes" id="UP000196365">
    <property type="component" value="Unassembled WGS sequence"/>
</dbReference>
<name>A0A1T4K992_9FIRM</name>
<evidence type="ECO:0000256" key="3">
    <source>
        <dbReference type="ARBA" id="ARBA00007931"/>
    </source>
</evidence>
<dbReference type="RefSeq" id="WP_087677861.1">
    <property type="nucleotide sequence ID" value="NZ_FUWV01000001.1"/>
</dbReference>
<dbReference type="PANTHER" id="PTHR39188">
    <property type="entry name" value="MEMBRANE-ASSOCIATED ZINC METALLOPROTEASE M50B"/>
    <property type="match status" value="1"/>
</dbReference>
<dbReference type="GO" id="GO:0016020">
    <property type="term" value="C:membrane"/>
    <property type="evidence" value="ECO:0007669"/>
    <property type="project" value="UniProtKB-SubCell"/>
</dbReference>
<evidence type="ECO:0000256" key="11">
    <source>
        <dbReference type="ARBA" id="ARBA00023136"/>
    </source>
</evidence>
<dbReference type="SUPFAM" id="SSF54631">
    <property type="entry name" value="CBS-domain pair"/>
    <property type="match status" value="1"/>
</dbReference>
<evidence type="ECO:0000256" key="1">
    <source>
        <dbReference type="ARBA" id="ARBA00001947"/>
    </source>
</evidence>
<feature type="transmembrane region" description="Helical" evidence="13">
    <location>
        <begin position="158"/>
        <end position="177"/>
    </location>
</feature>
<evidence type="ECO:0000256" key="12">
    <source>
        <dbReference type="PROSITE-ProRule" id="PRU00703"/>
    </source>
</evidence>
<evidence type="ECO:0000256" key="8">
    <source>
        <dbReference type="ARBA" id="ARBA00022833"/>
    </source>
</evidence>